<dbReference type="Proteomes" id="UP000195719">
    <property type="component" value="Unassembled WGS sequence"/>
</dbReference>
<accession>A0A1Y6M862</accession>
<evidence type="ECO:0000256" key="1">
    <source>
        <dbReference type="ARBA" id="ARBA00004651"/>
    </source>
</evidence>
<keyword evidence="3 6" id="KW-0812">Transmembrane</keyword>
<evidence type="ECO:0000256" key="5">
    <source>
        <dbReference type="ARBA" id="ARBA00023136"/>
    </source>
</evidence>
<feature type="transmembrane region" description="Helical" evidence="6">
    <location>
        <begin position="219"/>
        <end position="238"/>
    </location>
</feature>
<protein>
    <submittedName>
        <fullName evidence="7">Polysaccharide biosynthesis protein</fullName>
    </submittedName>
</protein>
<dbReference type="InterPro" id="IPR002797">
    <property type="entry name" value="Polysacc_synth"/>
</dbReference>
<keyword evidence="2" id="KW-1003">Cell membrane</keyword>
<keyword evidence="4 6" id="KW-1133">Transmembrane helix</keyword>
<evidence type="ECO:0000256" key="2">
    <source>
        <dbReference type="ARBA" id="ARBA00022475"/>
    </source>
</evidence>
<feature type="transmembrane region" description="Helical" evidence="6">
    <location>
        <begin position="415"/>
        <end position="436"/>
    </location>
</feature>
<feature type="transmembrane region" description="Helical" evidence="6">
    <location>
        <begin position="85"/>
        <end position="105"/>
    </location>
</feature>
<proteinExistence type="predicted"/>
<feature type="transmembrane region" description="Helical" evidence="6">
    <location>
        <begin position="12"/>
        <end position="34"/>
    </location>
</feature>
<feature type="transmembrane region" description="Helical" evidence="6">
    <location>
        <begin position="442"/>
        <end position="466"/>
    </location>
</feature>
<dbReference type="PANTHER" id="PTHR30250:SF11">
    <property type="entry name" value="O-ANTIGEN TRANSPORTER-RELATED"/>
    <property type="match status" value="1"/>
</dbReference>
<reference evidence="8" key="1">
    <citation type="submission" date="2017-06" db="EMBL/GenBank/DDBJ databases">
        <authorList>
            <person name="Rodrigo-Torres L."/>
            <person name="Arahal R.D."/>
            <person name="Lucena T."/>
        </authorList>
    </citation>
    <scope>NUCLEOTIDE SEQUENCE [LARGE SCALE GENOMIC DNA]</scope>
    <source>
        <strain evidence="8">CECT 9192</strain>
    </source>
</reference>
<feature type="transmembrane region" description="Helical" evidence="6">
    <location>
        <begin position="364"/>
        <end position="384"/>
    </location>
</feature>
<comment type="subcellular location">
    <subcellularLocation>
        <location evidence="1">Cell membrane</location>
        <topology evidence="1">Multi-pass membrane protein</topology>
    </subcellularLocation>
</comment>
<dbReference type="Pfam" id="PF01943">
    <property type="entry name" value="Polysacc_synt"/>
    <property type="match status" value="1"/>
</dbReference>
<evidence type="ECO:0000256" key="3">
    <source>
        <dbReference type="ARBA" id="ARBA00022692"/>
    </source>
</evidence>
<feature type="transmembrane region" description="Helical" evidence="6">
    <location>
        <begin position="151"/>
        <end position="172"/>
    </location>
</feature>
<evidence type="ECO:0000256" key="6">
    <source>
        <dbReference type="SAM" id="Phobius"/>
    </source>
</evidence>
<sequence>MHIWPLSTPLKNIVLYGTSIVLMKGVSLIILPYIATHLPQSELGRLETLTTIAVIISIIFGLSLHEALYRFSGTAKKIQQHQITADIFIISIIIAAIALPIIWIICPLLSQLNQLQTSSLELKLLLLPLAFEAIVMVVLSALRMQEKARHFFYITTGRALLHALLTMIVLHYGFGVQAVLLAGFISAILQTLVIICLQYKANKKAGINYHVSLCVTKKYLSYCLPLMFSGLIIFGLNGLERWLLVYYVSFNDIALYAVAFKFALILVLLMQPFGMWWMPKRFEYLSNNGIKITTQITHISIVLLCSLTICVCFFSPFFIDMFMPENYHSAKDLVVILVIIFAIRELNELINMGALIKQETKKLLVINTIATVIGVVLILILTPIYKINGVLGALMIAQSIRTLTTYWLSQRCFYFPFAIKEIIVLFTITIISTVISQLQQTLLLHISSAVLSLSILLSYAFWIQLISFPIISKSKKLTGDNDVI</sequence>
<name>A0A1Y6M862_9GAMM</name>
<feature type="transmembrane region" description="Helical" evidence="6">
    <location>
        <begin position="253"/>
        <end position="278"/>
    </location>
</feature>
<dbReference type="PANTHER" id="PTHR30250">
    <property type="entry name" value="PST FAMILY PREDICTED COLANIC ACID TRANSPORTER"/>
    <property type="match status" value="1"/>
</dbReference>
<feature type="transmembrane region" description="Helical" evidence="6">
    <location>
        <begin position="125"/>
        <end position="144"/>
    </location>
</feature>
<dbReference type="InterPro" id="IPR050833">
    <property type="entry name" value="Poly_Biosynth_Transport"/>
</dbReference>
<feature type="transmembrane region" description="Helical" evidence="6">
    <location>
        <begin position="299"/>
        <end position="319"/>
    </location>
</feature>
<organism evidence="7 8">
    <name type="scientific">Photobacterium andalusiense</name>
    <dbReference type="NCBI Taxonomy" id="2204296"/>
    <lineage>
        <taxon>Bacteria</taxon>
        <taxon>Pseudomonadati</taxon>
        <taxon>Pseudomonadota</taxon>
        <taxon>Gammaproteobacteria</taxon>
        <taxon>Vibrionales</taxon>
        <taxon>Vibrionaceae</taxon>
        <taxon>Photobacterium</taxon>
    </lineage>
</organism>
<evidence type="ECO:0000313" key="8">
    <source>
        <dbReference type="Proteomes" id="UP000195719"/>
    </source>
</evidence>
<dbReference type="RefSeq" id="WP_087852458.1">
    <property type="nucleotide sequence ID" value="NZ_FYAJ01000001.1"/>
</dbReference>
<keyword evidence="5 6" id="KW-0472">Membrane</keyword>
<dbReference type="EMBL" id="FYAJ01000001">
    <property type="protein sequence ID" value="SMY32744.1"/>
    <property type="molecule type" value="Genomic_DNA"/>
</dbReference>
<feature type="transmembrane region" description="Helical" evidence="6">
    <location>
        <begin position="178"/>
        <end position="199"/>
    </location>
</feature>
<feature type="transmembrane region" description="Helical" evidence="6">
    <location>
        <begin position="46"/>
        <end position="64"/>
    </location>
</feature>
<evidence type="ECO:0000256" key="4">
    <source>
        <dbReference type="ARBA" id="ARBA00022989"/>
    </source>
</evidence>
<keyword evidence="8" id="KW-1185">Reference proteome</keyword>
<dbReference type="GO" id="GO:0005886">
    <property type="term" value="C:plasma membrane"/>
    <property type="evidence" value="ECO:0007669"/>
    <property type="project" value="UniProtKB-SubCell"/>
</dbReference>
<evidence type="ECO:0000313" key="7">
    <source>
        <dbReference type="EMBL" id="SMY32744.1"/>
    </source>
</evidence>
<gene>
    <name evidence="7" type="ORF">PAND9192_00588</name>
</gene>
<dbReference type="AlphaFoldDB" id="A0A1Y6M862"/>